<dbReference type="AlphaFoldDB" id="A0A926FJJ7"/>
<organism evidence="1">
    <name type="scientific">Aeromonas hydrophila</name>
    <dbReference type="NCBI Taxonomy" id="644"/>
    <lineage>
        <taxon>Bacteria</taxon>
        <taxon>Pseudomonadati</taxon>
        <taxon>Pseudomonadota</taxon>
        <taxon>Gammaproteobacteria</taxon>
        <taxon>Aeromonadales</taxon>
        <taxon>Aeromonadaceae</taxon>
        <taxon>Aeromonas</taxon>
    </lineage>
</organism>
<evidence type="ECO:0000313" key="1">
    <source>
        <dbReference type="EMBL" id="MBC8673834.1"/>
    </source>
</evidence>
<accession>A0A926FJJ7</accession>
<protein>
    <submittedName>
        <fullName evidence="1">Uncharacterized protein</fullName>
    </submittedName>
</protein>
<reference evidence="1" key="1">
    <citation type="submission" date="2020-07" db="EMBL/GenBank/DDBJ databases">
        <title>Carbapenem Resistant Aeromonas hydrophila Carrying blacphA7 Isolated from Two Solid Organ Transplant Patients.</title>
        <authorList>
            <person name="Hilt E."/>
            <person name="Fitzwater S.P."/>
            <person name="Ward K."/>
            <person name="De St Maurice A."/>
            <person name="Chandrasekaran S."/>
            <person name="Garner O.B."/>
            <person name="Yang S."/>
        </authorList>
    </citation>
    <scope>NUCLEOTIDE SEQUENCE</scope>
    <source>
        <strain evidence="1">B-1</strain>
    </source>
</reference>
<sequence>MRFTNENGDTMNLADNLTLHELLDMGVSISVCEETDPISRSGWRSRKRITDPLPGLRAHPGGGLIFSIQGGRGSMIRWSFPNFPHCPHPFLKSLNVNSCLKFMTVLVRQSRGQAFTSGLLVFTRFSGE</sequence>
<comment type="caution">
    <text evidence="1">The sequence shown here is derived from an EMBL/GenBank/DDBJ whole genome shotgun (WGS) entry which is preliminary data.</text>
</comment>
<dbReference type="EMBL" id="JACLAN010000001">
    <property type="protein sequence ID" value="MBC8673834.1"/>
    <property type="molecule type" value="Genomic_DNA"/>
</dbReference>
<name>A0A926FJJ7_AERHY</name>
<gene>
    <name evidence="1" type="ORF">H2136_04510</name>
</gene>
<proteinExistence type="predicted"/>